<dbReference type="PANTHER" id="PTHR30290:SF9">
    <property type="entry name" value="OLIGOPEPTIDE-BINDING PROTEIN APPA"/>
    <property type="match status" value="1"/>
</dbReference>
<dbReference type="GO" id="GO:1904680">
    <property type="term" value="F:peptide transmembrane transporter activity"/>
    <property type="evidence" value="ECO:0007669"/>
    <property type="project" value="TreeGrafter"/>
</dbReference>
<proteinExistence type="inferred from homology"/>
<dbReference type="InterPro" id="IPR000914">
    <property type="entry name" value="SBP_5_dom"/>
</dbReference>
<feature type="compositionally biased region" description="Low complexity" evidence="4">
    <location>
        <begin position="26"/>
        <end position="41"/>
    </location>
</feature>
<dbReference type="OrthoDB" id="194307at2157"/>
<dbReference type="KEGG" id="hlt:I7X12_15725"/>
<gene>
    <name evidence="6" type="ORF">I7X12_15725</name>
</gene>
<accession>A0A7T3FWV3</accession>
<dbReference type="CDD" id="cd00995">
    <property type="entry name" value="PBP2_NikA_DppA_OppA_like"/>
    <property type="match status" value="1"/>
</dbReference>
<dbReference type="PROSITE" id="PS51318">
    <property type="entry name" value="TAT"/>
    <property type="match status" value="1"/>
</dbReference>
<dbReference type="AlphaFoldDB" id="A0A7T3FWV3"/>
<comment type="similarity">
    <text evidence="1">Belongs to the bacterial solute-binding protein 5 family.</text>
</comment>
<evidence type="ECO:0000313" key="6">
    <source>
        <dbReference type="EMBL" id="QPV62178.1"/>
    </source>
</evidence>
<dbReference type="Gene3D" id="3.10.105.10">
    <property type="entry name" value="Dipeptide-binding Protein, Domain 3"/>
    <property type="match status" value="2"/>
</dbReference>
<dbReference type="PANTHER" id="PTHR30290">
    <property type="entry name" value="PERIPLASMIC BINDING COMPONENT OF ABC TRANSPORTER"/>
    <property type="match status" value="1"/>
</dbReference>
<dbReference type="Proteomes" id="UP000595001">
    <property type="component" value="Chromosome"/>
</dbReference>
<keyword evidence="7" id="KW-1185">Reference proteome</keyword>
<feature type="domain" description="Solute-binding protein family 5" evidence="5">
    <location>
        <begin position="74"/>
        <end position="174"/>
    </location>
</feature>
<dbReference type="PROSITE" id="PS51257">
    <property type="entry name" value="PROKAR_LIPOPROTEIN"/>
    <property type="match status" value="1"/>
</dbReference>
<name>A0A7T3FWV3_9EURY</name>
<protein>
    <submittedName>
        <fullName evidence="6">Twin-arginine translocation signal domain-containing protein</fullName>
    </submittedName>
</protein>
<evidence type="ECO:0000256" key="4">
    <source>
        <dbReference type="SAM" id="MobiDB-lite"/>
    </source>
</evidence>
<dbReference type="InterPro" id="IPR006311">
    <property type="entry name" value="TAT_signal"/>
</dbReference>
<dbReference type="RefSeq" id="WP_198060993.1">
    <property type="nucleotide sequence ID" value="NZ_CP065856.1"/>
</dbReference>
<evidence type="ECO:0000256" key="1">
    <source>
        <dbReference type="ARBA" id="ARBA00005695"/>
    </source>
</evidence>
<dbReference type="Gene3D" id="3.40.190.10">
    <property type="entry name" value="Periplasmic binding protein-like II"/>
    <property type="match status" value="1"/>
</dbReference>
<evidence type="ECO:0000256" key="2">
    <source>
        <dbReference type="ARBA" id="ARBA00022448"/>
    </source>
</evidence>
<dbReference type="InterPro" id="IPR039424">
    <property type="entry name" value="SBP_5"/>
</dbReference>
<feature type="region of interest" description="Disordered" evidence="4">
    <location>
        <begin position="26"/>
        <end position="78"/>
    </location>
</feature>
<feature type="domain" description="Solute-binding protein family 5" evidence="5">
    <location>
        <begin position="330"/>
        <end position="648"/>
    </location>
</feature>
<dbReference type="GO" id="GO:0015833">
    <property type="term" value="P:peptide transport"/>
    <property type="evidence" value="ECO:0007669"/>
    <property type="project" value="TreeGrafter"/>
</dbReference>
<keyword evidence="3" id="KW-0732">Signal</keyword>
<organism evidence="6 7">
    <name type="scientific">Halosimplex litoreum</name>
    <dbReference type="NCBI Taxonomy" id="1198301"/>
    <lineage>
        <taxon>Archaea</taxon>
        <taxon>Methanobacteriati</taxon>
        <taxon>Methanobacteriota</taxon>
        <taxon>Stenosarchaea group</taxon>
        <taxon>Halobacteria</taxon>
        <taxon>Halobacteriales</taxon>
        <taxon>Haloarculaceae</taxon>
        <taxon>Halosimplex</taxon>
    </lineage>
</organism>
<evidence type="ECO:0000256" key="3">
    <source>
        <dbReference type="ARBA" id="ARBA00022729"/>
    </source>
</evidence>
<sequence>MPRDTDDSDTSRRRFLKATGAAALTSAVAGCGSDGGDTATPGDGGDGGDGGDDGGDGGDGGMTDSGTDSDPITVDGYPYGVGETMIGEAQRVMEEAGYGPDNRFELDWLQYESPTWAEMASTIASRLESAYIDMNQSSAAFSPLLETTRNGNHMAYTLGWIADYPGPQNFVQLIDPPNTTYADNAAANGARLFWSEDAEADPEVRQYMVDQFDRIEDNPQDTEEAAQIRGEAAVAMEEGMWQEAALIPLYQGVTEGMWYDHVDYNPPGPMGPSRAKASNSVAGLEGKDRLSTISSTFSSLDPIASGNTASGGKIMDMFDALTNYANGTTEVENLLATEYELSDDFTTYTFTLKEGATFHNGDEVTAQDFEYAIKRLMVSPNSTNARFPVSVMGIEHETEEVTVTDDEGNTVTDTASGEAETTTRIVPDSIAVNAVDDYTLEITTENPFAFSLSVLAYSAFSAVPEGIVGDVEGYEGEMSWNEFSQNPVGAGPFEFVNWESGNGGEFVMDAYDDYHGDGASFDGIDAAILTETQARYNYFLNENADIGTVPTAQYQADSVNIEETDDVGRDLGTYDLENGTSVNYARTPDIGTFYVGFNMEAVPKAVRQAMAYVVNQPEFMQNVFKGRFEPAYHLTPPQIFPGGIEAYDEHVGSE</sequence>
<dbReference type="GeneID" id="60589972"/>
<dbReference type="Pfam" id="PF00496">
    <property type="entry name" value="SBP_bac_5"/>
    <property type="match status" value="2"/>
</dbReference>
<dbReference type="EMBL" id="CP065856">
    <property type="protein sequence ID" value="QPV62178.1"/>
    <property type="molecule type" value="Genomic_DNA"/>
</dbReference>
<keyword evidence="2" id="KW-0813">Transport</keyword>
<evidence type="ECO:0000313" key="7">
    <source>
        <dbReference type="Proteomes" id="UP000595001"/>
    </source>
</evidence>
<reference evidence="6 7" key="1">
    <citation type="submission" date="2020-12" db="EMBL/GenBank/DDBJ databases">
        <title>Halosimplex halophilum sp. nov. and Halosimplex salinum sp. nov., two new members of the genus Halosimplex.</title>
        <authorList>
            <person name="Cui H.L."/>
        </authorList>
    </citation>
    <scope>NUCLEOTIDE SEQUENCE [LARGE SCALE GENOMIC DNA]</scope>
    <source>
        <strain evidence="6 7">YGH94</strain>
    </source>
</reference>
<dbReference type="SUPFAM" id="SSF53850">
    <property type="entry name" value="Periplasmic binding protein-like II"/>
    <property type="match status" value="2"/>
</dbReference>
<evidence type="ECO:0000259" key="5">
    <source>
        <dbReference type="Pfam" id="PF00496"/>
    </source>
</evidence>